<dbReference type="PANTHER" id="PTHR31589:SF198">
    <property type="entry name" value="NEP-INTERACTING PROTEIN 1"/>
    <property type="match status" value="1"/>
</dbReference>
<reference evidence="3 4" key="1">
    <citation type="submission" date="2020-02" db="EMBL/GenBank/DDBJ databases">
        <authorList>
            <person name="Ma Q."/>
            <person name="Huang Y."/>
            <person name="Song X."/>
            <person name="Pei D."/>
        </authorList>
    </citation>
    <scope>NUCLEOTIDE SEQUENCE [LARGE SCALE GENOMIC DNA]</scope>
    <source>
        <strain evidence="3">Sxm20200214</strain>
        <tissue evidence="3">Leaf</tissue>
    </source>
</reference>
<evidence type="ECO:0000313" key="4">
    <source>
        <dbReference type="Proteomes" id="UP000886595"/>
    </source>
</evidence>
<dbReference type="Pfam" id="PF14365">
    <property type="entry name" value="Neprosin_AP"/>
    <property type="match status" value="1"/>
</dbReference>
<evidence type="ECO:0000256" key="1">
    <source>
        <dbReference type="SAM" id="SignalP"/>
    </source>
</evidence>
<evidence type="ECO:0000259" key="2">
    <source>
        <dbReference type="PROSITE" id="PS52045"/>
    </source>
</evidence>
<dbReference type="InterPro" id="IPR053168">
    <property type="entry name" value="Glutamic_endopeptidase"/>
</dbReference>
<keyword evidence="1" id="KW-0732">Signal</keyword>
<dbReference type="PROSITE" id="PS52045">
    <property type="entry name" value="NEPROSIN_PEP_CD"/>
    <property type="match status" value="1"/>
</dbReference>
<sequence length="398" mass="45734">MEARLFVLINLFIVIIVTGSDFSATRNAEIDQLLKKLNKPAIKSIKSPDGNIIDCVHMKNHPIYDHPLFKNHTIQMRPSFHPEGWNNVSVNIEKETSMETQPWTINGRCPKNSIPIIRTRREDIIRAKSIERYGKKDFHIHQPQQANRNINHEHAQIIVKGKFHGAKALVNVWKPSVQTTKEFSLAQIWFVAGPFSETNSIEVGWQVYPNRYGDNNPHYFIYWTADGYNNTGCYNLACPGFVQVNQNFAIGGTVRDISVLNGQQYHIPITIWKDPHSGNWWLKISTNIIVGYWPASLFNHLQDAASEIQWGGEIIDYRDYSKHTKTEMGSGRFAEEGYKKSSFFRNIEIIDEGNTTLQPVGAYPFMTRKNCYNVDPGIHPVWGTFFYYGGPGRNRKCR</sequence>
<evidence type="ECO:0000313" key="3">
    <source>
        <dbReference type="EMBL" id="KAG2310728.1"/>
    </source>
</evidence>
<dbReference type="InterPro" id="IPR004314">
    <property type="entry name" value="Neprosin"/>
</dbReference>
<organism evidence="3 4">
    <name type="scientific">Brassica carinata</name>
    <name type="common">Ethiopian mustard</name>
    <name type="synonym">Abyssinian cabbage</name>
    <dbReference type="NCBI Taxonomy" id="52824"/>
    <lineage>
        <taxon>Eukaryota</taxon>
        <taxon>Viridiplantae</taxon>
        <taxon>Streptophyta</taxon>
        <taxon>Embryophyta</taxon>
        <taxon>Tracheophyta</taxon>
        <taxon>Spermatophyta</taxon>
        <taxon>Magnoliopsida</taxon>
        <taxon>eudicotyledons</taxon>
        <taxon>Gunneridae</taxon>
        <taxon>Pentapetalae</taxon>
        <taxon>rosids</taxon>
        <taxon>malvids</taxon>
        <taxon>Brassicales</taxon>
        <taxon>Brassicaceae</taxon>
        <taxon>Brassiceae</taxon>
        <taxon>Brassica</taxon>
    </lineage>
</organism>
<dbReference type="Proteomes" id="UP000886595">
    <property type="component" value="Unassembled WGS sequence"/>
</dbReference>
<comment type="caution">
    <text evidence="3">The sequence shown here is derived from an EMBL/GenBank/DDBJ whole genome shotgun (WGS) entry which is preliminary data.</text>
</comment>
<gene>
    <name evidence="3" type="ORF">Bca52824_022285</name>
</gene>
<dbReference type="OrthoDB" id="1858978at2759"/>
<feature type="signal peptide" evidence="1">
    <location>
        <begin position="1"/>
        <end position="19"/>
    </location>
</feature>
<dbReference type="AlphaFoldDB" id="A0A8X7VFU7"/>
<proteinExistence type="predicted"/>
<feature type="chain" id="PRO_5036459096" description="Neprosin PEP catalytic domain-containing protein" evidence="1">
    <location>
        <begin position="20"/>
        <end position="398"/>
    </location>
</feature>
<keyword evidence="4" id="KW-1185">Reference proteome</keyword>
<name>A0A8X7VFU7_BRACI</name>
<protein>
    <recommendedName>
        <fullName evidence="2">Neprosin PEP catalytic domain-containing protein</fullName>
    </recommendedName>
</protein>
<dbReference type="PANTHER" id="PTHR31589">
    <property type="entry name" value="PROTEIN, PUTATIVE (DUF239)-RELATED-RELATED"/>
    <property type="match status" value="1"/>
</dbReference>
<dbReference type="Pfam" id="PF03080">
    <property type="entry name" value="Neprosin"/>
    <property type="match status" value="1"/>
</dbReference>
<dbReference type="EMBL" id="JAAMPC010000005">
    <property type="protein sequence ID" value="KAG2310728.1"/>
    <property type="molecule type" value="Genomic_DNA"/>
</dbReference>
<feature type="domain" description="Neprosin PEP catalytic" evidence="2">
    <location>
        <begin position="145"/>
        <end position="398"/>
    </location>
</feature>
<accession>A0A8X7VFU7</accession>
<dbReference type="InterPro" id="IPR025521">
    <property type="entry name" value="Neprosin_propep"/>
</dbReference>
<dbReference type="Gene3D" id="3.90.1320.10">
    <property type="entry name" value="Outer-capsid protein sigma 3, large lobe"/>
    <property type="match status" value="1"/>
</dbReference>